<dbReference type="AlphaFoldDB" id="A0A8B8GER2"/>
<dbReference type="InterPro" id="IPR051095">
    <property type="entry name" value="Dros_DevTransReg"/>
</dbReference>
<dbReference type="RefSeq" id="XP_025421325.1">
    <property type="nucleotide sequence ID" value="XM_025565540.1"/>
</dbReference>
<reference evidence="14" key="1">
    <citation type="submission" date="2025-08" db="UniProtKB">
        <authorList>
            <consortium name="RefSeq"/>
        </authorList>
    </citation>
    <scope>IDENTIFICATION</scope>
    <source>
        <tissue evidence="14">Whole body</tissue>
    </source>
</reference>
<dbReference type="PANTHER" id="PTHR23110">
    <property type="entry name" value="BTB DOMAIN TRANSCRIPTION FACTOR"/>
    <property type="match status" value="1"/>
</dbReference>
<feature type="domain" description="BTB" evidence="11">
    <location>
        <begin position="33"/>
        <end position="98"/>
    </location>
</feature>
<dbReference type="GO" id="GO:0007526">
    <property type="term" value="P:larval somatic muscle development"/>
    <property type="evidence" value="ECO:0007669"/>
    <property type="project" value="UniProtKB-ARBA"/>
</dbReference>
<comment type="subcellular location">
    <subcellularLocation>
        <location evidence="1">Nucleus</location>
    </subcellularLocation>
</comment>
<dbReference type="InterPro" id="IPR036236">
    <property type="entry name" value="Znf_C2H2_sf"/>
</dbReference>
<keyword evidence="3" id="KW-0221">Differentiation</keyword>
<keyword evidence="7" id="KW-0539">Nucleus</keyword>
<evidence type="ECO:0000256" key="2">
    <source>
        <dbReference type="ARBA" id="ARBA00022473"/>
    </source>
</evidence>
<feature type="region of interest" description="Disordered" evidence="10">
    <location>
        <begin position="293"/>
        <end position="325"/>
    </location>
</feature>
<dbReference type="GO" id="GO:0035167">
    <property type="term" value="P:larval lymph gland hemopoiesis"/>
    <property type="evidence" value="ECO:0007669"/>
    <property type="project" value="UniProtKB-ARBA"/>
</dbReference>
<evidence type="ECO:0000256" key="7">
    <source>
        <dbReference type="ARBA" id="ARBA00023242"/>
    </source>
</evidence>
<dbReference type="OrthoDB" id="407106at2759"/>
<comment type="function">
    <text evidence="8">Putative transcription factor required for axon growth and guidance in the central and peripheral nervous systems. Repels CNS axons away from the midline by promoting the expression of the midline repellent sli and its receptor robo.</text>
</comment>
<dbReference type="GO" id="GO:0008270">
    <property type="term" value="F:zinc ion binding"/>
    <property type="evidence" value="ECO:0007669"/>
    <property type="project" value="UniProtKB-KW"/>
</dbReference>
<evidence type="ECO:0000256" key="4">
    <source>
        <dbReference type="ARBA" id="ARBA00022902"/>
    </source>
</evidence>
<dbReference type="Proteomes" id="UP000694846">
    <property type="component" value="Unplaced"/>
</dbReference>
<dbReference type="Pfam" id="PF00651">
    <property type="entry name" value="BTB"/>
    <property type="match status" value="1"/>
</dbReference>
<keyword evidence="9" id="KW-0479">Metal-binding</keyword>
<accession>A0A8B8GER2</accession>
<dbReference type="SMART" id="SM00355">
    <property type="entry name" value="ZnF_C2H2"/>
    <property type="match status" value="2"/>
</dbReference>
<dbReference type="GeneID" id="112691349"/>
<dbReference type="GO" id="GO:0008406">
    <property type="term" value="P:gonad development"/>
    <property type="evidence" value="ECO:0007669"/>
    <property type="project" value="UniProtKB-ARBA"/>
</dbReference>
<dbReference type="GO" id="GO:0045476">
    <property type="term" value="P:nurse cell apoptotic process"/>
    <property type="evidence" value="ECO:0007669"/>
    <property type="project" value="UniProtKB-ARBA"/>
</dbReference>
<dbReference type="GO" id="GO:0006357">
    <property type="term" value="P:regulation of transcription by RNA polymerase II"/>
    <property type="evidence" value="ECO:0007669"/>
    <property type="project" value="TreeGrafter"/>
</dbReference>
<dbReference type="InterPro" id="IPR000210">
    <property type="entry name" value="BTB/POZ_dom"/>
</dbReference>
<feature type="compositionally biased region" description="Polar residues" evidence="10">
    <location>
        <begin position="310"/>
        <end position="325"/>
    </location>
</feature>
<evidence type="ECO:0000256" key="10">
    <source>
        <dbReference type="SAM" id="MobiDB-lite"/>
    </source>
</evidence>
<name>A0A8B8GER2_9HEMI</name>
<dbReference type="GO" id="GO:0045467">
    <property type="term" value="P:R7 cell development"/>
    <property type="evidence" value="ECO:0007669"/>
    <property type="project" value="UniProtKB-ARBA"/>
</dbReference>
<dbReference type="SMART" id="SM00225">
    <property type="entry name" value="BTB"/>
    <property type="match status" value="1"/>
</dbReference>
<keyword evidence="5" id="KW-0805">Transcription regulation</keyword>
<evidence type="ECO:0000313" key="13">
    <source>
        <dbReference type="Proteomes" id="UP000694846"/>
    </source>
</evidence>
<keyword evidence="2" id="KW-0217">Developmental protein</keyword>
<evidence type="ECO:0000259" key="12">
    <source>
        <dbReference type="PROSITE" id="PS50157"/>
    </source>
</evidence>
<dbReference type="GO" id="GO:0005634">
    <property type="term" value="C:nucleus"/>
    <property type="evidence" value="ECO:0007669"/>
    <property type="project" value="UniProtKB-SubCell"/>
</dbReference>
<evidence type="ECO:0000256" key="6">
    <source>
        <dbReference type="ARBA" id="ARBA00023163"/>
    </source>
</evidence>
<keyword evidence="9" id="KW-0863">Zinc-finger</keyword>
<dbReference type="Gene3D" id="3.30.160.60">
    <property type="entry name" value="Classic Zinc Finger"/>
    <property type="match status" value="1"/>
</dbReference>
<dbReference type="PROSITE" id="PS50097">
    <property type="entry name" value="BTB"/>
    <property type="match status" value="1"/>
</dbReference>
<dbReference type="InterPro" id="IPR011333">
    <property type="entry name" value="SKP1/BTB/POZ_sf"/>
</dbReference>
<evidence type="ECO:0000256" key="9">
    <source>
        <dbReference type="PROSITE-ProRule" id="PRU00042"/>
    </source>
</evidence>
<feature type="compositionally biased region" description="Low complexity" evidence="10">
    <location>
        <begin position="124"/>
        <end position="139"/>
    </location>
</feature>
<evidence type="ECO:0000259" key="11">
    <source>
        <dbReference type="PROSITE" id="PS50097"/>
    </source>
</evidence>
<dbReference type="GO" id="GO:0007464">
    <property type="term" value="P:R3/R4 cell fate commitment"/>
    <property type="evidence" value="ECO:0007669"/>
    <property type="project" value="UniProtKB-ARBA"/>
</dbReference>
<sequence length="440" mass="48401">MAADNQQFCLRWNNHQSTLISVFDTLLESGTLVDCTLAAEGQYLKAHKVVLSACSPYLELLLSQHYEKHPIVILKDVKFQELKSMMDYMYRGEVNISQDKLSTFLKAAESLQIKGLTDGGGTEEGAATTAPAKAPIATPVRKPVQQQSVTRGPSASAQGLTIERRPESPHIRSRDDSASPTPRKRRRNLRRPSTSDDPDSHIDTSNSCDVPPLQSGALSGIGVPNIPATITKGAPLDDGDHETENSRINNHDEGVEGVAGPKIEPTGELIEPKTEYLEEMNNEDSIEDLTLDDDDDMDNSMDMSRAGPSHDNSNQSFGQWPITGNQSTDEVFMSAQEAVGAHRDTQGNQNDGSGGGHVLLSSTRAYLQQQQQVPVNHHYHHSSPSSYACARCGNSYARLHSLSRHVRFECGVDPKFECPICHKKSKHKHNLLLHMKTHLK</sequence>
<dbReference type="GO" id="GO:0016199">
    <property type="term" value="P:axon midline choice point recognition"/>
    <property type="evidence" value="ECO:0007669"/>
    <property type="project" value="UniProtKB-ARBA"/>
</dbReference>
<evidence type="ECO:0000313" key="14">
    <source>
        <dbReference type="RefSeq" id="XP_025421325.1"/>
    </source>
</evidence>
<feature type="compositionally biased region" description="Basic and acidic residues" evidence="10">
    <location>
        <begin position="242"/>
        <end position="254"/>
    </location>
</feature>
<keyword evidence="4" id="KW-0524">Neurogenesis</keyword>
<feature type="domain" description="C2H2-type" evidence="12">
    <location>
        <begin position="416"/>
        <end position="440"/>
    </location>
</feature>
<feature type="compositionally biased region" description="Basic and acidic residues" evidence="10">
    <location>
        <begin position="162"/>
        <end position="177"/>
    </location>
</feature>
<dbReference type="PANTHER" id="PTHR23110:SF111">
    <property type="entry name" value="LONGITUDINALS LACKING PROTEIN, ISOFORMS F_I_K_T"/>
    <property type="match status" value="1"/>
</dbReference>
<dbReference type="Gene3D" id="3.30.710.10">
    <property type="entry name" value="Potassium Channel Kv1.1, Chain A"/>
    <property type="match status" value="1"/>
</dbReference>
<feature type="domain" description="C2H2-type" evidence="12">
    <location>
        <begin position="387"/>
        <end position="414"/>
    </location>
</feature>
<dbReference type="SUPFAM" id="SSF54695">
    <property type="entry name" value="POZ domain"/>
    <property type="match status" value="1"/>
</dbReference>
<evidence type="ECO:0000256" key="1">
    <source>
        <dbReference type="ARBA" id="ARBA00004123"/>
    </source>
</evidence>
<keyword evidence="6" id="KW-0804">Transcription</keyword>
<keyword evidence="13" id="KW-1185">Reference proteome</keyword>
<dbReference type="FunFam" id="3.30.710.10:FF:000091">
    <property type="entry name" value="Lola, isoform F"/>
    <property type="match status" value="1"/>
</dbReference>
<evidence type="ECO:0000256" key="5">
    <source>
        <dbReference type="ARBA" id="ARBA00023015"/>
    </source>
</evidence>
<organism evidence="13 14">
    <name type="scientific">Sipha flava</name>
    <name type="common">yellow sugarcane aphid</name>
    <dbReference type="NCBI Taxonomy" id="143950"/>
    <lineage>
        <taxon>Eukaryota</taxon>
        <taxon>Metazoa</taxon>
        <taxon>Ecdysozoa</taxon>
        <taxon>Arthropoda</taxon>
        <taxon>Hexapoda</taxon>
        <taxon>Insecta</taxon>
        <taxon>Pterygota</taxon>
        <taxon>Neoptera</taxon>
        <taxon>Paraneoptera</taxon>
        <taxon>Hemiptera</taxon>
        <taxon>Sternorrhyncha</taxon>
        <taxon>Aphidomorpha</taxon>
        <taxon>Aphidoidea</taxon>
        <taxon>Aphididae</taxon>
        <taxon>Sipha</taxon>
    </lineage>
</organism>
<feature type="compositionally biased region" description="Polar residues" evidence="10">
    <location>
        <begin position="144"/>
        <end position="159"/>
    </location>
</feature>
<proteinExistence type="predicted"/>
<dbReference type="SUPFAM" id="SSF57667">
    <property type="entry name" value="beta-beta-alpha zinc fingers"/>
    <property type="match status" value="1"/>
</dbReference>
<dbReference type="GO" id="GO:0048813">
    <property type="term" value="P:dendrite morphogenesis"/>
    <property type="evidence" value="ECO:0007669"/>
    <property type="project" value="UniProtKB-ARBA"/>
</dbReference>
<protein>
    <submittedName>
        <fullName evidence="14">Longitudinals lacking protein-like isoform X14</fullName>
    </submittedName>
</protein>
<keyword evidence="9" id="KW-0862">Zinc</keyword>
<feature type="region of interest" description="Disordered" evidence="10">
    <location>
        <begin position="116"/>
        <end position="265"/>
    </location>
</feature>
<dbReference type="PROSITE" id="PS50157">
    <property type="entry name" value="ZINC_FINGER_C2H2_2"/>
    <property type="match status" value="2"/>
</dbReference>
<evidence type="ECO:0000256" key="3">
    <source>
        <dbReference type="ARBA" id="ARBA00022782"/>
    </source>
</evidence>
<gene>
    <name evidence="14" type="primary">LOC112691349</name>
</gene>
<dbReference type="CDD" id="cd18315">
    <property type="entry name" value="BTB_POZ_BAB-like"/>
    <property type="match status" value="1"/>
</dbReference>
<evidence type="ECO:0000256" key="8">
    <source>
        <dbReference type="ARBA" id="ARBA00037382"/>
    </source>
</evidence>
<dbReference type="InterPro" id="IPR013087">
    <property type="entry name" value="Znf_C2H2_type"/>
</dbReference>